<evidence type="ECO:0000313" key="1">
    <source>
        <dbReference type="EMBL" id="OCT84761.1"/>
    </source>
</evidence>
<dbReference type="EMBL" id="CM004472">
    <property type="protein sequence ID" value="OCT84761.1"/>
    <property type="molecule type" value="Genomic_DNA"/>
</dbReference>
<protein>
    <submittedName>
        <fullName evidence="1">Uncharacterized protein</fullName>
    </submittedName>
</protein>
<name>A0A974D5V3_XENLA</name>
<proteinExistence type="predicted"/>
<reference evidence="2" key="1">
    <citation type="journal article" date="2016" name="Nature">
        <title>Genome evolution in the allotetraploid frog Xenopus laevis.</title>
        <authorList>
            <person name="Session A.M."/>
            <person name="Uno Y."/>
            <person name="Kwon T."/>
            <person name="Chapman J.A."/>
            <person name="Toyoda A."/>
            <person name="Takahashi S."/>
            <person name="Fukui A."/>
            <person name="Hikosaka A."/>
            <person name="Suzuki A."/>
            <person name="Kondo M."/>
            <person name="van Heeringen S.J."/>
            <person name="Quigley I."/>
            <person name="Heinz S."/>
            <person name="Ogino H."/>
            <person name="Ochi H."/>
            <person name="Hellsten U."/>
            <person name="Lyons J.B."/>
            <person name="Simakov O."/>
            <person name="Putnam N."/>
            <person name="Stites J."/>
            <person name="Kuroki Y."/>
            <person name="Tanaka T."/>
            <person name="Michiue T."/>
            <person name="Watanabe M."/>
            <person name="Bogdanovic O."/>
            <person name="Lister R."/>
            <person name="Georgiou G."/>
            <person name="Paranjpe S.S."/>
            <person name="van Kruijsbergen I."/>
            <person name="Shu S."/>
            <person name="Carlson J."/>
            <person name="Kinoshita T."/>
            <person name="Ohta Y."/>
            <person name="Mawaribuchi S."/>
            <person name="Jenkins J."/>
            <person name="Grimwood J."/>
            <person name="Schmutz J."/>
            <person name="Mitros T."/>
            <person name="Mozaffari S.V."/>
            <person name="Suzuki Y."/>
            <person name="Haramoto Y."/>
            <person name="Yamamoto T.S."/>
            <person name="Takagi C."/>
            <person name="Heald R."/>
            <person name="Miller K."/>
            <person name="Haudenschild C."/>
            <person name="Kitzman J."/>
            <person name="Nakayama T."/>
            <person name="Izutsu Y."/>
            <person name="Robert J."/>
            <person name="Fortriede J."/>
            <person name="Burns K."/>
            <person name="Lotay V."/>
            <person name="Karimi K."/>
            <person name="Yasuoka Y."/>
            <person name="Dichmann D.S."/>
            <person name="Flajnik M.F."/>
            <person name="Houston D.W."/>
            <person name="Shendure J."/>
            <person name="DuPasquier L."/>
            <person name="Vize P.D."/>
            <person name="Zorn A.M."/>
            <person name="Ito M."/>
            <person name="Marcotte E.M."/>
            <person name="Wallingford J.B."/>
            <person name="Ito Y."/>
            <person name="Asashima M."/>
            <person name="Ueno N."/>
            <person name="Matsuda Y."/>
            <person name="Veenstra G.J."/>
            <person name="Fujiyama A."/>
            <person name="Harland R.M."/>
            <person name="Taira M."/>
            <person name="Rokhsar D.S."/>
        </authorList>
    </citation>
    <scope>NUCLEOTIDE SEQUENCE [LARGE SCALE GENOMIC DNA]</scope>
    <source>
        <strain evidence="2">J</strain>
    </source>
</reference>
<dbReference type="Proteomes" id="UP000694892">
    <property type="component" value="Chromosome 4L"/>
</dbReference>
<organism evidence="1 2">
    <name type="scientific">Xenopus laevis</name>
    <name type="common">African clawed frog</name>
    <dbReference type="NCBI Taxonomy" id="8355"/>
    <lineage>
        <taxon>Eukaryota</taxon>
        <taxon>Metazoa</taxon>
        <taxon>Chordata</taxon>
        <taxon>Craniata</taxon>
        <taxon>Vertebrata</taxon>
        <taxon>Euteleostomi</taxon>
        <taxon>Amphibia</taxon>
        <taxon>Batrachia</taxon>
        <taxon>Anura</taxon>
        <taxon>Pipoidea</taxon>
        <taxon>Pipidae</taxon>
        <taxon>Xenopodinae</taxon>
        <taxon>Xenopus</taxon>
        <taxon>Xenopus</taxon>
    </lineage>
</organism>
<gene>
    <name evidence="1" type="ORF">XELAEV_18022917mg</name>
</gene>
<accession>A0A974D5V3</accession>
<sequence>MDWHAELHFQSCHTQTVGVETCSLAIPRGLPLLSLVSGPSIVLIEAANIYSCYMSCELIYIYLIHRTGINKGSIDYKS</sequence>
<evidence type="ECO:0000313" key="2">
    <source>
        <dbReference type="Proteomes" id="UP000694892"/>
    </source>
</evidence>
<dbReference type="AlphaFoldDB" id="A0A974D5V3"/>